<feature type="region of interest" description="Disordered" evidence="1">
    <location>
        <begin position="1"/>
        <end position="20"/>
    </location>
</feature>
<gene>
    <name evidence="2" type="ORF">D934_06060</name>
</gene>
<evidence type="ECO:0000256" key="1">
    <source>
        <dbReference type="SAM" id="MobiDB-lite"/>
    </source>
</evidence>
<dbReference type="PATRIC" id="fig|155920.8.peg.1421"/>
<dbReference type="EMBL" id="CP006696">
    <property type="protein sequence ID" value="AIC11199.1"/>
    <property type="molecule type" value="Genomic_DNA"/>
</dbReference>
<name>A0A060H338_XYLFS</name>
<sequence>MQTNIPAAEKLAGNPVDSSLSSHSAWPYSTRYTAAFPTIYPHLKTTLPNDNTNNIKGH</sequence>
<dbReference type="AlphaFoldDB" id="A0A060H338"/>
<organism evidence="2 3">
    <name type="scientific">Xylella fastidiosa subsp. sandyi Ann-1</name>
    <dbReference type="NCBI Taxonomy" id="155920"/>
    <lineage>
        <taxon>Bacteria</taxon>
        <taxon>Pseudomonadati</taxon>
        <taxon>Pseudomonadota</taxon>
        <taxon>Gammaproteobacteria</taxon>
        <taxon>Lysobacterales</taxon>
        <taxon>Lysobacteraceae</taxon>
        <taxon>Xylella</taxon>
    </lineage>
</organism>
<evidence type="ECO:0000313" key="2">
    <source>
        <dbReference type="EMBL" id="AIC11199.1"/>
    </source>
</evidence>
<proteinExistence type="predicted"/>
<dbReference type="HOGENOM" id="CLU_2978309_0_0_6"/>
<evidence type="ECO:0000313" key="3">
    <source>
        <dbReference type="Proteomes" id="UP000027215"/>
    </source>
</evidence>
<accession>A0A060H338</accession>
<protein>
    <submittedName>
        <fullName evidence="2">Uncharacterized protein</fullName>
    </submittedName>
</protein>
<dbReference type="KEGG" id="xfs:D934_06060"/>
<reference evidence="2 3" key="1">
    <citation type="submission" date="2013-08" db="EMBL/GenBank/DDBJ databases">
        <authorList>
            <person name="Stouthamer R."/>
            <person name="Nunney L."/>
        </authorList>
    </citation>
    <scope>NUCLEOTIDE SEQUENCE [LARGE SCALE GENOMIC DNA]</scope>
    <source>
        <strain evidence="3">ann-1</strain>
    </source>
</reference>
<dbReference type="Proteomes" id="UP000027215">
    <property type="component" value="Chromosome"/>
</dbReference>